<protein>
    <submittedName>
        <fullName evidence="2">Uncharacterized protein</fullName>
    </submittedName>
</protein>
<comment type="caution">
    <text evidence="2">The sequence shown here is derived from an EMBL/GenBank/DDBJ whole genome shotgun (WGS) entry which is preliminary data.</text>
</comment>
<feature type="region of interest" description="Disordered" evidence="1">
    <location>
        <begin position="181"/>
        <end position="221"/>
    </location>
</feature>
<evidence type="ECO:0000256" key="1">
    <source>
        <dbReference type="SAM" id="MobiDB-lite"/>
    </source>
</evidence>
<evidence type="ECO:0000313" key="3">
    <source>
        <dbReference type="Proteomes" id="UP001239445"/>
    </source>
</evidence>
<accession>A0AAJ0F1T3</accession>
<proteinExistence type="predicted"/>
<dbReference type="EMBL" id="MU839848">
    <property type="protein sequence ID" value="KAK1750312.1"/>
    <property type="molecule type" value="Genomic_DNA"/>
</dbReference>
<keyword evidence="3" id="KW-1185">Reference proteome</keyword>
<name>A0AAJ0F1T3_9PEZI</name>
<dbReference type="AlphaFoldDB" id="A0AAJ0F1T3"/>
<gene>
    <name evidence="2" type="ORF">QBC47DRAFT_124328</name>
</gene>
<sequence length="221" mass="24171">MDAIEALDKLQMGCTQAVERRIDGLTGCTAQQRYVCFDSGPTRFNQLRLELGDDFRSIPVRMSDGGQTTGASERVDEITANKCEMVPADFSGLLCVREGGGRSRIFGNLGCVAPLLRKPNWEEGGSRSLGIPRVPADCARCWSFAALRTNVFALVCFVMSSTLSKRIEAPRRPVVRVRSLVQKDGRSPTGSRARQGIESKAVSQCQGSGCQPPFRTEPPWI</sequence>
<dbReference type="Proteomes" id="UP001239445">
    <property type="component" value="Unassembled WGS sequence"/>
</dbReference>
<evidence type="ECO:0000313" key="2">
    <source>
        <dbReference type="EMBL" id="KAK1750312.1"/>
    </source>
</evidence>
<organism evidence="2 3">
    <name type="scientific">Echria macrotheca</name>
    <dbReference type="NCBI Taxonomy" id="438768"/>
    <lineage>
        <taxon>Eukaryota</taxon>
        <taxon>Fungi</taxon>
        <taxon>Dikarya</taxon>
        <taxon>Ascomycota</taxon>
        <taxon>Pezizomycotina</taxon>
        <taxon>Sordariomycetes</taxon>
        <taxon>Sordariomycetidae</taxon>
        <taxon>Sordariales</taxon>
        <taxon>Schizotheciaceae</taxon>
        <taxon>Echria</taxon>
    </lineage>
</organism>
<reference evidence="2" key="1">
    <citation type="submission" date="2023-06" db="EMBL/GenBank/DDBJ databases">
        <title>Genome-scale phylogeny and comparative genomics of the fungal order Sordariales.</title>
        <authorList>
            <consortium name="Lawrence Berkeley National Laboratory"/>
            <person name="Hensen N."/>
            <person name="Bonometti L."/>
            <person name="Westerberg I."/>
            <person name="Brannstrom I.O."/>
            <person name="Guillou S."/>
            <person name="Cros-Aarteil S."/>
            <person name="Calhoun S."/>
            <person name="Haridas S."/>
            <person name="Kuo A."/>
            <person name="Mondo S."/>
            <person name="Pangilinan J."/>
            <person name="Riley R."/>
            <person name="Labutti K."/>
            <person name="Andreopoulos B."/>
            <person name="Lipzen A."/>
            <person name="Chen C."/>
            <person name="Yanf M."/>
            <person name="Daum C."/>
            <person name="Ng V."/>
            <person name="Clum A."/>
            <person name="Steindorff A."/>
            <person name="Ohm R."/>
            <person name="Martin F."/>
            <person name="Silar P."/>
            <person name="Natvig D."/>
            <person name="Lalanne C."/>
            <person name="Gautier V."/>
            <person name="Ament-Velasquez S.L."/>
            <person name="Kruys A."/>
            <person name="Hutchinson M.I."/>
            <person name="Powell A.J."/>
            <person name="Barry K."/>
            <person name="Miller A.N."/>
            <person name="Grigoriev I.V."/>
            <person name="Debuchy R."/>
            <person name="Gladieux P."/>
            <person name="Thoren M.H."/>
            <person name="Johannesson H."/>
        </authorList>
    </citation>
    <scope>NUCLEOTIDE SEQUENCE</scope>
    <source>
        <strain evidence="2">PSN4</strain>
    </source>
</reference>